<protein>
    <submittedName>
        <fullName evidence="2">Helix-turn-helix DNA binding domain protein</fullName>
    </submittedName>
</protein>
<organism evidence="2 3">
    <name type="scientific">Arthrobacter phage Jinkies</name>
    <dbReference type="NCBI Taxonomy" id="2743903"/>
    <lineage>
        <taxon>Viruses</taxon>
        <taxon>Duplodnaviria</taxon>
        <taxon>Heunggongvirae</taxon>
        <taxon>Uroviricota</taxon>
        <taxon>Caudoviricetes</taxon>
        <taxon>Berryhillviridae</taxon>
        <taxon>Jinkiesvirus</taxon>
        <taxon>Jinkiesvirus jinkies</taxon>
    </lineage>
</organism>
<evidence type="ECO:0000313" key="3">
    <source>
        <dbReference type="Proteomes" id="UP000594363"/>
    </source>
</evidence>
<proteinExistence type="predicted"/>
<sequence>MSMTERKGRAYQKGAARPAAKLTEADVQQIRQDAANGVKQRDIADAYGISQGLVSGIVNGTRWRHVPGPIRLTGDSN</sequence>
<keyword evidence="3" id="KW-1185">Reference proteome</keyword>
<feature type="region of interest" description="Disordered" evidence="1">
    <location>
        <begin position="1"/>
        <end position="24"/>
    </location>
</feature>
<reference evidence="2 3" key="1">
    <citation type="submission" date="2020-05" db="EMBL/GenBank/DDBJ databases">
        <authorList>
            <person name="Bohanan V.A."/>
            <person name="Brazelton B.R."/>
            <person name="Coffey L.M."/>
            <person name="Donovan A.R."/>
            <person name="Gales A.C."/>
            <person name="Glasscock A.J."/>
            <person name="Grill M."/>
            <person name="Harper M.C."/>
            <person name="Hollowell C.E."/>
            <person name="Liu T.Y."/>
            <person name="Mansour C."/>
            <person name="McDowell A.D."/>
            <person name="Miller T.E."/>
            <person name="Nash A.G."/>
            <person name="Seo J."/>
            <person name="Sherman Z.A."/>
            <person name="Albert R.M."/>
            <person name="Ayala A."/>
            <person name="Monti D.L."/>
            <person name="Garlena R.A."/>
            <person name="Russell D.A."/>
            <person name="Pope W.H."/>
            <person name="Jacobs-Sera D."/>
            <person name="Hatfull G.F."/>
        </authorList>
    </citation>
    <scope>NUCLEOTIDE SEQUENCE [LARGE SCALE GENOMIC DNA]</scope>
</reference>
<accession>A0A7S5WUN3</accession>
<dbReference type="Proteomes" id="UP000594363">
    <property type="component" value="Segment"/>
</dbReference>
<name>A0A7S5WUN3_9CAUD</name>
<evidence type="ECO:0000256" key="1">
    <source>
        <dbReference type="SAM" id="MobiDB-lite"/>
    </source>
</evidence>
<dbReference type="EMBL" id="MT498043">
    <property type="protein sequence ID" value="QKY78990.1"/>
    <property type="molecule type" value="Genomic_DNA"/>
</dbReference>
<dbReference type="Gene3D" id="1.10.10.60">
    <property type="entry name" value="Homeodomain-like"/>
    <property type="match status" value="1"/>
</dbReference>
<gene>
    <name evidence="2" type="primary">42</name>
    <name evidence="2" type="ORF">Jinkies_42</name>
</gene>
<evidence type="ECO:0000313" key="2">
    <source>
        <dbReference type="EMBL" id="QKY78990.1"/>
    </source>
</evidence>